<accession>A0A382AXD2</accession>
<sequence length="297" mass="32758">MFSLCENLYTLPAQALPCEVDLHGGFAVDRETGGYIYYGMPGCGLMRISPDLTSQDIIDLPSDLKPINFHSTKIGTFDGKRRLIMPANGDAMVVVLDLEGNVDFILSRPEFEEYQNEEEAPFRPTDTAIVGETVYVADGYGANYISTVDMSTQQWTSTFAGKTDDPNAPGLFGTAHGLNTVPAGHHLSIADRPHARFEHFTLDGHFTAAYGIPSGSKPCGIDFLERGERAYGLVGSLDDPQEGRPAPIYILDAKNYEVLSTIRPKEDLGIELADHIHNTIWYEHKGQLYLICQAWNP</sequence>
<protein>
    <recommendedName>
        <fullName evidence="2">Glucose/Sorbosone dehydrogenase domain-containing protein</fullName>
    </recommendedName>
</protein>
<dbReference type="InterPro" id="IPR011042">
    <property type="entry name" value="6-blade_b-propeller_TolB-like"/>
</dbReference>
<gene>
    <name evidence="1" type="ORF">METZ01_LOCUS159064</name>
</gene>
<feature type="non-terminal residue" evidence="1">
    <location>
        <position position="297"/>
    </location>
</feature>
<dbReference type="EMBL" id="UINC01027264">
    <property type="protein sequence ID" value="SVB06210.1"/>
    <property type="molecule type" value="Genomic_DNA"/>
</dbReference>
<evidence type="ECO:0008006" key="2">
    <source>
        <dbReference type="Google" id="ProtNLM"/>
    </source>
</evidence>
<reference evidence="1" key="1">
    <citation type="submission" date="2018-05" db="EMBL/GenBank/DDBJ databases">
        <authorList>
            <person name="Lanie J.A."/>
            <person name="Ng W.-L."/>
            <person name="Kazmierczak K.M."/>
            <person name="Andrzejewski T.M."/>
            <person name="Davidsen T.M."/>
            <person name="Wayne K.J."/>
            <person name="Tettelin H."/>
            <person name="Glass J.I."/>
            <person name="Rusch D."/>
            <person name="Podicherti R."/>
            <person name="Tsui H.-C.T."/>
            <person name="Winkler M.E."/>
        </authorList>
    </citation>
    <scope>NUCLEOTIDE SEQUENCE</scope>
</reference>
<dbReference type="Gene3D" id="2.120.10.30">
    <property type="entry name" value="TolB, C-terminal domain"/>
    <property type="match status" value="1"/>
</dbReference>
<proteinExistence type="predicted"/>
<dbReference type="AlphaFoldDB" id="A0A382AXD2"/>
<name>A0A382AXD2_9ZZZZ</name>
<evidence type="ECO:0000313" key="1">
    <source>
        <dbReference type="EMBL" id="SVB06210.1"/>
    </source>
</evidence>
<organism evidence="1">
    <name type="scientific">marine metagenome</name>
    <dbReference type="NCBI Taxonomy" id="408172"/>
    <lineage>
        <taxon>unclassified sequences</taxon>
        <taxon>metagenomes</taxon>
        <taxon>ecological metagenomes</taxon>
    </lineage>
</organism>
<dbReference type="SUPFAM" id="SSF63825">
    <property type="entry name" value="YWTD domain"/>
    <property type="match status" value="1"/>
</dbReference>